<gene>
    <name evidence="2" type="ORF">E2I00_018873</name>
</gene>
<evidence type="ECO:0000256" key="1">
    <source>
        <dbReference type="SAM" id="MobiDB-lite"/>
    </source>
</evidence>
<comment type="caution">
    <text evidence="2">The sequence shown here is derived from an EMBL/GenBank/DDBJ whole genome shotgun (WGS) entry which is preliminary data.</text>
</comment>
<feature type="region of interest" description="Disordered" evidence="1">
    <location>
        <begin position="84"/>
        <end position="108"/>
    </location>
</feature>
<feature type="region of interest" description="Disordered" evidence="1">
    <location>
        <begin position="1"/>
        <end position="49"/>
    </location>
</feature>
<feature type="compositionally biased region" description="Basic and acidic residues" evidence="1">
    <location>
        <begin position="1"/>
        <end position="17"/>
    </location>
</feature>
<feature type="non-terminal residue" evidence="2">
    <location>
        <position position="108"/>
    </location>
</feature>
<dbReference type="Proteomes" id="UP000437017">
    <property type="component" value="Unassembled WGS sequence"/>
</dbReference>
<evidence type="ECO:0000313" key="3">
    <source>
        <dbReference type="Proteomes" id="UP000437017"/>
    </source>
</evidence>
<dbReference type="AlphaFoldDB" id="A0A6A1Q0H4"/>
<name>A0A6A1Q0H4_BALPH</name>
<protein>
    <submittedName>
        <fullName evidence="2">Uncharacterized protein</fullName>
    </submittedName>
</protein>
<sequence>EHPRGADAEDQRPDHCLRRPLRPACGLPGARGGPNHRLPPTPRGPADPLDFSLRDQVSAFGKEVAGSFQRRLYKLGVHDRALLGREGRGGMDPGNPGHAVPGPQPREA</sequence>
<feature type="non-terminal residue" evidence="2">
    <location>
        <position position="1"/>
    </location>
</feature>
<reference evidence="2 3" key="1">
    <citation type="journal article" date="2019" name="PLoS ONE">
        <title>Genomic analyses reveal an absence of contemporary introgressive admixture between fin whales and blue whales, despite known hybrids.</title>
        <authorList>
            <person name="Westbury M.V."/>
            <person name="Petersen B."/>
            <person name="Lorenzen E.D."/>
        </authorList>
    </citation>
    <scope>NUCLEOTIDE SEQUENCE [LARGE SCALE GENOMIC DNA]</scope>
    <source>
        <strain evidence="2">FinWhale-01</strain>
    </source>
</reference>
<proteinExistence type="predicted"/>
<organism evidence="2 3">
    <name type="scientific">Balaenoptera physalus</name>
    <name type="common">Fin whale</name>
    <name type="synonym">Balaena physalus</name>
    <dbReference type="NCBI Taxonomy" id="9770"/>
    <lineage>
        <taxon>Eukaryota</taxon>
        <taxon>Metazoa</taxon>
        <taxon>Chordata</taxon>
        <taxon>Craniata</taxon>
        <taxon>Vertebrata</taxon>
        <taxon>Euteleostomi</taxon>
        <taxon>Mammalia</taxon>
        <taxon>Eutheria</taxon>
        <taxon>Laurasiatheria</taxon>
        <taxon>Artiodactyla</taxon>
        <taxon>Whippomorpha</taxon>
        <taxon>Cetacea</taxon>
        <taxon>Mysticeti</taxon>
        <taxon>Balaenopteridae</taxon>
        <taxon>Balaenoptera</taxon>
    </lineage>
</organism>
<evidence type="ECO:0000313" key="2">
    <source>
        <dbReference type="EMBL" id="KAB0401708.1"/>
    </source>
</evidence>
<dbReference type="EMBL" id="SGJD01001167">
    <property type="protein sequence ID" value="KAB0401708.1"/>
    <property type="molecule type" value="Genomic_DNA"/>
</dbReference>
<accession>A0A6A1Q0H4</accession>
<keyword evidence="3" id="KW-1185">Reference proteome</keyword>